<dbReference type="STRING" id="582672.SAMN05216360_103117"/>
<dbReference type="AlphaFoldDB" id="A0A1G9V9Q6"/>
<name>A0A1G9V9Q6_9HYPH</name>
<organism evidence="2 3">
    <name type="scientific">Methylobacterium phyllostachyos</name>
    <dbReference type="NCBI Taxonomy" id="582672"/>
    <lineage>
        <taxon>Bacteria</taxon>
        <taxon>Pseudomonadati</taxon>
        <taxon>Pseudomonadota</taxon>
        <taxon>Alphaproteobacteria</taxon>
        <taxon>Hyphomicrobiales</taxon>
        <taxon>Methylobacteriaceae</taxon>
        <taxon>Methylobacterium</taxon>
    </lineage>
</organism>
<evidence type="ECO:0000313" key="3">
    <source>
        <dbReference type="Proteomes" id="UP000198704"/>
    </source>
</evidence>
<dbReference type="OrthoDB" id="9884545at2"/>
<feature type="compositionally biased region" description="Basic and acidic residues" evidence="1">
    <location>
        <begin position="46"/>
        <end position="62"/>
    </location>
</feature>
<gene>
    <name evidence="2" type="ORF">SAMN05216360_103117</name>
</gene>
<sequence length="81" mass="9344">MTDREDTPLRRAIVTAWALHEGYTVEAATWWPEEEGIEAWDWTDPNGKELGGEMGDHRDLPTMPDELFRRLNGECRWQGGS</sequence>
<evidence type="ECO:0000256" key="1">
    <source>
        <dbReference type="SAM" id="MobiDB-lite"/>
    </source>
</evidence>
<proteinExistence type="predicted"/>
<dbReference type="EMBL" id="FNHS01000003">
    <property type="protein sequence ID" value="SDM68914.1"/>
    <property type="molecule type" value="Genomic_DNA"/>
</dbReference>
<feature type="region of interest" description="Disordered" evidence="1">
    <location>
        <begin position="40"/>
        <end position="62"/>
    </location>
</feature>
<dbReference type="Proteomes" id="UP000198704">
    <property type="component" value="Unassembled WGS sequence"/>
</dbReference>
<keyword evidence="3" id="KW-1185">Reference proteome</keyword>
<reference evidence="3" key="1">
    <citation type="submission" date="2016-10" db="EMBL/GenBank/DDBJ databases">
        <authorList>
            <person name="Varghese N."/>
            <person name="Submissions S."/>
        </authorList>
    </citation>
    <scope>NUCLEOTIDE SEQUENCE [LARGE SCALE GENOMIC DNA]</scope>
    <source>
        <strain evidence="3">BL47</strain>
    </source>
</reference>
<protein>
    <submittedName>
        <fullName evidence="2">Uncharacterized protein</fullName>
    </submittedName>
</protein>
<dbReference type="RefSeq" id="WP_091714103.1">
    <property type="nucleotide sequence ID" value="NZ_FNHS01000003.1"/>
</dbReference>
<accession>A0A1G9V9Q6</accession>
<evidence type="ECO:0000313" key="2">
    <source>
        <dbReference type="EMBL" id="SDM68914.1"/>
    </source>
</evidence>